<accession>A0AAV4XPL5</accession>
<keyword evidence="1" id="KW-0732">Signal</keyword>
<dbReference type="AlphaFoldDB" id="A0AAV4XPL5"/>
<evidence type="ECO:0000313" key="3">
    <source>
        <dbReference type="Proteomes" id="UP001054945"/>
    </source>
</evidence>
<comment type="caution">
    <text evidence="2">The sequence shown here is derived from an EMBL/GenBank/DDBJ whole genome shotgun (WGS) entry which is preliminary data.</text>
</comment>
<proteinExistence type="predicted"/>
<sequence length="118" mass="13208">MATEMEKTILQFLLFLPMTTQITEASKNSWIYLQFYLKSPALGIKKPPTIFLKKCKTPNSLMPCAISSHMLCCIVIQHLTMNTELQGGKINRSDKRSAALSSVLDWEALPPFGNNCNA</sequence>
<evidence type="ECO:0000256" key="1">
    <source>
        <dbReference type="SAM" id="SignalP"/>
    </source>
</evidence>
<organism evidence="2 3">
    <name type="scientific">Caerostris extrusa</name>
    <name type="common">Bark spider</name>
    <name type="synonym">Caerostris bankana</name>
    <dbReference type="NCBI Taxonomy" id="172846"/>
    <lineage>
        <taxon>Eukaryota</taxon>
        <taxon>Metazoa</taxon>
        <taxon>Ecdysozoa</taxon>
        <taxon>Arthropoda</taxon>
        <taxon>Chelicerata</taxon>
        <taxon>Arachnida</taxon>
        <taxon>Araneae</taxon>
        <taxon>Araneomorphae</taxon>
        <taxon>Entelegynae</taxon>
        <taxon>Araneoidea</taxon>
        <taxon>Araneidae</taxon>
        <taxon>Caerostris</taxon>
    </lineage>
</organism>
<evidence type="ECO:0000313" key="2">
    <source>
        <dbReference type="EMBL" id="GIY96095.1"/>
    </source>
</evidence>
<protein>
    <submittedName>
        <fullName evidence="2">Uncharacterized protein</fullName>
    </submittedName>
</protein>
<dbReference type="EMBL" id="BPLR01000616">
    <property type="protein sequence ID" value="GIY96095.1"/>
    <property type="molecule type" value="Genomic_DNA"/>
</dbReference>
<gene>
    <name evidence="2" type="ORF">CEXT_575681</name>
</gene>
<keyword evidence="3" id="KW-1185">Reference proteome</keyword>
<reference evidence="2 3" key="1">
    <citation type="submission" date="2021-06" db="EMBL/GenBank/DDBJ databases">
        <title>Caerostris extrusa draft genome.</title>
        <authorList>
            <person name="Kono N."/>
            <person name="Arakawa K."/>
        </authorList>
    </citation>
    <scope>NUCLEOTIDE SEQUENCE [LARGE SCALE GENOMIC DNA]</scope>
</reference>
<name>A0AAV4XPL5_CAEEX</name>
<dbReference type="Proteomes" id="UP001054945">
    <property type="component" value="Unassembled WGS sequence"/>
</dbReference>
<feature type="signal peptide" evidence="1">
    <location>
        <begin position="1"/>
        <end position="25"/>
    </location>
</feature>
<feature type="chain" id="PRO_5043495478" evidence="1">
    <location>
        <begin position="26"/>
        <end position="118"/>
    </location>
</feature>